<evidence type="ECO:0000256" key="1">
    <source>
        <dbReference type="ARBA" id="ARBA00004123"/>
    </source>
</evidence>
<dbReference type="Gene3D" id="1.10.8.60">
    <property type="match status" value="1"/>
</dbReference>
<keyword evidence="4 6" id="KW-0238">DNA-binding</keyword>
<dbReference type="InterPro" id="IPR007185">
    <property type="entry name" value="DNA_pol_a/d/e_bsu"/>
</dbReference>
<keyword evidence="5 6" id="KW-0539">Nucleus</keyword>
<evidence type="ECO:0000259" key="7">
    <source>
        <dbReference type="Pfam" id="PF04042"/>
    </source>
</evidence>
<proteinExistence type="inferred from homology"/>
<dbReference type="PANTHER" id="PTHR12708">
    <property type="entry name" value="DNA POLYMERASE EPSILON SUBUNIT B"/>
    <property type="match status" value="1"/>
</dbReference>
<evidence type="ECO:0000256" key="4">
    <source>
        <dbReference type="ARBA" id="ARBA00023125"/>
    </source>
</evidence>
<evidence type="ECO:0000256" key="5">
    <source>
        <dbReference type="ARBA" id="ARBA00023242"/>
    </source>
</evidence>
<evidence type="ECO:0000313" key="8">
    <source>
        <dbReference type="EMBL" id="KAK8581593.1"/>
    </source>
</evidence>
<organism evidence="8 9">
    <name type="scientific">Hibiscus sabdariffa</name>
    <name type="common">roselle</name>
    <dbReference type="NCBI Taxonomy" id="183260"/>
    <lineage>
        <taxon>Eukaryota</taxon>
        <taxon>Viridiplantae</taxon>
        <taxon>Streptophyta</taxon>
        <taxon>Embryophyta</taxon>
        <taxon>Tracheophyta</taxon>
        <taxon>Spermatophyta</taxon>
        <taxon>Magnoliopsida</taxon>
        <taxon>eudicotyledons</taxon>
        <taxon>Gunneridae</taxon>
        <taxon>Pentapetalae</taxon>
        <taxon>rosids</taxon>
        <taxon>malvids</taxon>
        <taxon>Malvales</taxon>
        <taxon>Malvaceae</taxon>
        <taxon>Malvoideae</taxon>
        <taxon>Hibiscus</taxon>
    </lineage>
</organism>
<protein>
    <recommendedName>
        <fullName evidence="6">DNA polymerase epsilon subunit</fullName>
    </recommendedName>
    <alternativeName>
        <fullName evidence="6">DNA polymerase II subunit 2</fullName>
    </alternativeName>
</protein>
<keyword evidence="9" id="KW-1185">Reference proteome</keyword>
<dbReference type="PANTHER" id="PTHR12708:SF0">
    <property type="entry name" value="DNA POLYMERASE EPSILON SUBUNIT 2"/>
    <property type="match status" value="1"/>
</dbReference>
<accession>A0ABR2FKW3</accession>
<feature type="domain" description="DNA polymerase alpha/delta/epsilon subunit B" evidence="7">
    <location>
        <begin position="343"/>
        <end position="496"/>
    </location>
</feature>
<dbReference type="Proteomes" id="UP001472677">
    <property type="component" value="Unassembled WGS sequence"/>
</dbReference>
<sequence>MSGQIRKKIERKLKIRGYGLKMDGLEEILSFVNRFQDAEDEAIDLLLDHLDHQSSVKSSIIDKEAVHPVISLLLEAEAAGEESPSSSHSSIRVVDAFLVPKFRYDPIKKHFFQHTGSLPIHGEASAKAALYRDRFLLLFQRVSRDHHFIKPAFDTDAENSQSCQLSTIQSLVGQRGKRWVMGVISQLEDGHFYLEDLTAAVEIDFSKAKITTGFFTENTIIVAEGEMLSEGIFQVITCGFPPLENRDKSLKVLAGHDFFGCGTLTKEETLRLADLEKRAVNDMFVILSDIYLDNEQRRLWKSWRLSLMDLRMWKSFLPCLYSWVTFVLTRVTSPFILSQVSGEGQLKLQFGKLGRMIAAHPRLKEQSKFLFIPGPNDPGPSTVLPRCALPKYLTEELQKHVPNAIFSSNPCRVKFYTQEIVFFRQDLLYRMRRSCLIPPSTEETDDPFEHLVATITHQSHLCPLPLFVQPIIWNYDHCLHLYPTPHTIVLGDRSEQKAFKYTGITCFNPGSFSDDSTFVAYRPCSQEVEFSAL</sequence>
<name>A0ABR2FKW3_9ROSI</name>
<dbReference type="PIRSF" id="PIRSF000799">
    <property type="entry name" value="DNA_pol_eps_2"/>
    <property type="match status" value="1"/>
</dbReference>
<dbReference type="EMBL" id="JBBPBM010000006">
    <property type="protein sequence ID" value="KAK8581593.1"/>
    <property type="molecule type" value="Genomic_DNA"/>
</dbReference>
<gene>
    <name evidence="8" type="ORF">V6N12_071811</name>
</gene>
<keyword evidence="3 6" id="KW-0235">DNA replication</keyword>
<comment type="subcellular location">
    <subcellularLocation>
        <location evidence="1 6">Nucleus</location>
    </subcellularLocation>
</comment>
<evidence type="ECO:0000256" key="2">
    <source>
        <dbReference type="ARBA" id="ARBA00009560"/>
    </source>
</evidence>
<comment type="similarity">
    <text evidence="2 6">Belongs to the DNA polymerase epsilon subunit B family.</text>
</comment>
<dbReference type="InterPro" id="IPR016266">
    <property type="entry name" value="POLE2"/>
</dbReference>
<evidence type="ECO:0000256" key="3">
    <source>
        <dbReference type="ARBA" id="ARBA00022705"/>
    </source>
</evidence>
<evidence type="ECO:0000313" key="9">
    <source>
        <dbReference type="Proteomes" id="UP001472677"/>
    </source>
</evidence>
<comment type="function">
    <text evidence="6">Participates in DNA repair and in chromosomal DNA replication.</text>
</comment>
<evidence type="ECO:0000256" key="6">
    <source>
        <dbReference type="PIRNR" id="PIRNR000799"/>
    </source>
</evidence>
<dbReference type="Pfam" id="PF04042">
    <property type="entry name" value="DNA_pol_E_B"/>
    <property type="match status" value="1"/>
</dbReference>
<reference evidence="8 9" key="1">
    <citation type="journal article" date="2024" name="G3 (Bethesda)">
        <title>Genome assembly of Hibiscus sabdariffa L. provides insights into metabolisms of medicinal natural products.</title>
        <authorList>
            <person name="Kim T."/>
        </authorList>
    </citation>
    <scope>NUCLEOTIDE SEQUENCE [LARGE SCALE GENOMIC DNA]</scope>
    <source>
        <strain evidence="8">TK-2024</strain>
        <tissue evidence="8">Old leaves</tissue>
    </source>
</reference>
<comment type="caution">
    <text evidence="8">The sequence shown here is derived from an EMBL/GenBank/DDBJ whole genome shotgun (WGS) entry which is preliminary data.</text>
</comment>